<dbReference type="AlphaFoldDB" id="A0A0R1IZ00"/>
<dbReference type="PATRIC" id="fig|1423811.3.peg.610"/>
<feature type="transmembrane region" description="Helical" evidence="1">
    <location>
        <begin position="9"/>
        <end position="29"/>
    </location>
</feature>
<dbReference type="OrthoDB" id="1895162at2"/>
<dbReference type="EMBL" id="AZDG01000015">
    <property type="protein sequence ID" value="KRK64156.1"/>
    <property type="molecule type" value="Genomic_DNA"/>
</dbReference>
<sequence>MEYFSMKQISFKLILIISALLFYVCYYLDSVIDPSKIEFTFVVGYMMAIMLAAFWSILNYIDHLRINPLYKTYHSIDEFISDLSISMDEKNEIETMMIDYVSDQKKLGKDEGQAIEDIIQQFKQGELTKKDVFFVHTHKYLLGLGLILLVIAAIIYLLGFLSPIFQNELFIVLKITMFCYALGFFVSFFMYNILNKILIRK</sequence>
<keyword evidence="1" id="KW-0472">Membrane</keyword>
<evidence type="ECO:0000313" key="3">
    <source>
        <dbReference type="Proteomes" id="UP000050929"/>
    </source>
</evidence>
<keyword evidence="1" id="KW-1133">Transmembrane helix</keyword>
<proteinExistence type="predicted"/>
<comment type="caution">
    <text evidence="2">The sequence shown here is derived from an EMBL/GenBank/DDBJ whole genome shotgun (WGS) entry which is preliminary data.</text>
</comment>
<feature type="transmembrane region" description="Helical" evidence="1">
    <location>
        <begin position="140"/>
        <end position="165"/>
    </location>
</feature>
<keyword evidence="1" id="KW-0812">Transmembrane</keyword>
<dbReference type="Proteomes" id="UP000050929">
    <property type="component" value="Unassembled WGS sequence"/>
</dbReference>
<protein>
    <submittedName>
        <fullName evidence="2">Uncharacterized protein</fullName>
    </submittedName>
</protein>
<reference evidence="2 3" key="1">
    <citation type="journal article" date="2015" name="Genome Announc.">
        <title>Expanding the biotechnology potential of lactobacilli through comparative genomics of 213 strains and associated genera.</title>
        <authorList>
            <person name="Sun Z."/>
            <person name="Harris H.M."/>
            <person name="McCann A."/>
            <person name="Guo C."/>
            <person name="Argimon S."/>
            <person name="Zhang W."/>
            <person name="Yang X."/>
            <person name="Jeffery I.B."/>
            <person name="Cooney J.C."/>
            <person name="Kagawa T.F."/>
            <person name="Liu W."/>
            <person name="Song Y."/>
            <person name="Salvetti E."/>
            <person name="Wrobel A."/>
            <person name="Rasinkangas P."/>
            <person name="Parkhill J."/>
            <person name="Rea M.C."/>
            <person name="O'Sullivan O."/>
            <person name="Ritari J."/>
            <person name="Douillard F.P."/>
            <person name="Paul Ross R."/>
            <person name="Yang R."/>
            <person name="Briner A.E."/>
            <person name="Felis G.E."/>
            <person name="de Vos W.M."/>
            <person name="Barrangou R."/>
            <person name="Klaenhammer T.R."/>
            <person name="Caufield P.W."/>
            <person name="Cui Y."/>
            <person name="Zhang H."/>
            <person name="O'Toole P.W."/>
        </authorList>
    </citation>
    <scope>NUCLEOTIDE SEQUENCE [LARGE SCALE GENOMIC DNA]</scope>
    <source>
        <strain evidence="2 3">DSM 20183</strain>
    </source>
</reference>
<evidence type="ECO:0000256" key="1">
    <source>
        <dbReference type="SAM" id="Phobius"/>
    </source>
</evidence>
<name>A0A0R1IZ00_9LACO</name>
<keyword evidence="3" id="KW-1185">Reference proteome</keyword>
<dbReference type="STRING" id="1423811.FC72_GL000601"/>
<feature type="transmembrane region" description="Helical" evidence="1">
    <location>
        <begin position="171"/>
        <end position="194"/>
    </location>
</feature>
<accession>A0A0R1IZ00</accession>
<dbReference type="RefSeq" id="WP_057766258.1">
    <property type="nucleotide sequence ID" value="NZ_AZDG01000015.1"/>
</dbReference>
<evidence type="ECO:0000313" key="2">
    <source>
        <dbReference type="EMBL" id="KRK64156.1"/>
    </source>
</evidence>
<feature type="transmembrane region" description="Helical" evidence="1">
    <location>
        <begin position="41"/>
        <end position="61"/>
    </location>
</feature>
<organism evidence="2 3">
    <name type="scientific">Companilactobacillus tucceti DSM 20183</name>
    <dbReference type="NCBI Taxonomy" id="1423811"/>
    <lineage>
        <taxon>Bacteria</taxon>
        <taxon>Bacillati</taxon>
        <taxon>Bacillota</taxon>
        <taxon>Bacilli</taxon>
        <taxon>Lactobacillales</taxon>
        <taxon>Lactobacillaceae</taxon>
        <taxon>Companilactobacillus</taxon>
    </lineage>
</organism>
<gene>
    <name evidence="2" type="ORF">FC72_GL000601</name>
</gene>